<dbReference type="EMBL" id="BAAANB010000001">
    <property type="protein sequence ID" value="GAA2020086.1"/>
    <property type="molecule type" value="Genomic_DNA"/>
</dbReference>
<dbReference type="SUPFAM" id="SSF55729">
    <property type="entry name" value="Acyl-CoA N-acyltransferases (Nat)"/>
    <property type="match status" value="1"/>
</dbReference>
<comment type="caution">
    <text evidence="5">The sequence shown here is derived from an EMBL/GenBank/DDBJ whole genome shotgun (WGS) entry which is preliminary data.</text>
</comment>
<evidence type="ECO:0000256" key="2">
    <source>
        <dbReference type="ARBA" id="ARBA00023315"/>
    </source>
</evidence>
<organism evidence="5 6">
    <name type="scientific">Terrabacter terrae</name>
    <dbReference type="NCBI Taxonomy" id="318434"/>
    <lineage>
        <taxon>Bacteria</taxon>
        <taxon>Bacillati</taxon>
        <taxon>Actinomycetota</taxon>
        <taxon>Actinomycetes</taxon>
        <taxon>Micrococcales</taxon>
        <taxon>Intrasporangiaceae</taxon>
        <taxon>Terrabacter</taxon>
    </lineage>
</organism>
<dbReference type="InterPro" id="IPR000182">
    <property type="entry name" value="GNAT_dom"/>
</dbReference>
<sequence length="194" mass="21601">MSGPASPDSLGGPDVSGGPSRPDAGDWVIELGDVRDPACEELLRDYYVEVSDRWYRLHEGRDSTPEEIETGFPRMRSDDLIPPTGEFLVARSTEDPTLLAGCVGLRRLRDDTGTRVAEVRRLYVRPELRGAGLGTSLLLCAEEVARVWGVAAIRLDTRLDLVEARSIYLRNGWVEVPAFSHNVYAEAWYAKRLD</sequence>
<protein>
    <submittedName>
        <fullName evidence="5">GNAT family N-acetyltransferase</fullName>
    </submittedName>
</protein>
<reference evidence="6" key="1">
    <citation type="journal article" date="2019" name="Int. J. Syst. Evol. Microbiol.">
        <title>The Global Catalogue of Microorganisms (GCM) 10K type strain sequencing project: providing services to taxonomists for standard genome sequencing and annotation.</title>
        <authorList>
            <consortium name="The Broad Institute Genomics Platform"/>
            <consortium name="The Broad Institute Genome Sequencing Center for Infectious Disease"/>
            <person name="Wu L."/>
            <person name="Ma J."/>
        </authorList>
    </citation>
    <scope>NUCLEOTIDE SEQUENCE [LARGE SCALE GENOMIC DNA]</scope>
    <source>
        <strain evidence="6">JCM 14283</strain>
    </source>
</reference>
<dbReference type="InterPro" id="IPR016181">
    <property type="entry name" value="Acyl_CoA_acyltransferase"/>
</dbReference>
<evidence type="ECO:0000313" key="6">
    <source>
        <dbReference type="Proteomes" id="UP001501285"/>
    </source>
</evidence>
<evidence type="ECO:0000256" key="1">
    <source>
        <dbReference type="ARBA" id="ARBA00022679"/>
    </source>
</evidence>
<name>A0ABP5FAD9_9MICO</name>
<feature type="region of interest" description="Disordered" evidence="3">
    <location>
        <begin position="1"/>
        <end position="26"/>
    </location>
</feature>
<dbReference type="PROSITE" id="PS51186">
    <property type="entry name" value="GNAT"/>
    <property type="match status" value="1"/>
</dbReference>
<dbReference type="InterPro" id="IPR050832">
    <property type="entry name" value="Bact_Acetyltransf"/>
</dbReference>
<dbReference type="Pfam" id="PF00583">
    <property type="entry name" value="Acetyltransf_1"/>
    <property type="match status" value="1"/>
</dbReference>
<evidence type="ECO:0000256" key="3">
    <source>
        <dbReference type="SAM" id="MobiDB-lite"/>
    </source>
</evidence>
<evidence type="ECO:0000259" key="4">
    <source>
        <dbReference type="PROSITE" id="PS51186"/>
    </source>
</evidence>
<evidence type="ECO:0000313" key="5">
    <source>
        <dbReference type="EMBL" id="GAA2020086.1"/>
    </source>
</evidence>
<dbReference type="PANTHER" id="PTHR43877">
    <property type="entry name" value="AMINOALKYLPHOSPHONATE N-ACETYLTRANSFERASE-RELATED-RELATED"/>
    <property type="match status" value="1"/>
</dbReference>
<keyword evidence="6" id="KW-1185">Reference proteome</keyword>
<keyword evidence="1" id="KW-0808">Transferase</keyword>
<feature type="domain" description="N-acetyltransferase" evidence="4">
    <location>
        <begin position="41"/>
        <end position="194"/>
    </location>
</feature>
<dbReference type="Proteomes" id="UP001501285">
    <property type="component" value="Unassembled WGS sequence"/>
</dbReference>
<dbReference type="Gene3D" id="3.40.630.30">
    <property type="match status" value="1"/>
</dbReference>
<dbReference type="PANTHER" id="PTHR43877:SF2">
    <property type="entry name" value="AMINOALKYLPHOSPHONATE N-ACETYLTRANSFERASE-RELATED"/>
    <property type="match status" value="1"/>
</dbReference>
<keyword evidence="2" id="KW-0012">Acyltransferase</keyword>
<proteinExistence type="predicted"/>
<dbReference type="CDD" id="cd04301">
    <property type="entry name" value="NAT_SF"/>
    <property type="match status" value="1"/>
</dbReference>
<gene>
    <name evidence="5" type="ORF">GCM10009740_05460</name>
</gene>
<dbReference type="RefSeq" id="WP_343987121.1">
    <property type="nucleotide sequence ID" value="NZ_BAAANB010000001.1"/>
</dbReference>
<accession>A0ABP5FAD9</accession>